<keyword evidence="12" id="KW-1185">Reference proteome</keyword>
<evidence type="ECO:0000256" key="2">
    <source>
        <dbReference type="ARBA" id="ARBA00005189"/>
    </source>
</evidence>
<name>A0A267DPR9_9PLAT</name>
<keyword evidence="3" id="KW-0808">Transferase</keyword>
<comment type="caution">
    <text evidence="11">The sequence shown here is derived from an EMBL/GenBank/DDBJ whole genome shotgun (WGS) entry which is preliminary data.</text>
</comment>
<evidence type="ECO:0000256" key="4">
    <source>
        <dbReference type="ARBA" id="ARBA00023315"/>
    </source>
</evidence>
<evidence type="ECO:0000256" key="6">
    <source>
        <dbReference type="ARBA" id="ARBA00047604"/>
    </source>
</evidence>
<comment type="pathway">
    <text evidence="1">Glycerolipid metabolism; triacylglycerol biosynthesis.</text>
</comment>
<dbReference type="InterPro" id="IPR045034">
    <property type="entry name" value="O-acyltransferase_WSD1-like"/>
</dbReference>
<comment type="pathway">
    <text evidence="2">Lipid metabolism.</text>
</comment>
<feature type="domain" description="O-acyltransferase WSD1 C-terminal" evidence="10">
    <location>
        <begin position="368"/>
        <end position="509"/>
    </location>
</feature>
<dbReference type="AlphaFoldDB" id="A0A267DPR9"/>
<keyword evidence="8" id="KW-1133">Transmembrane helix</keyword>
<sequence length="520" mass="58339">FICSDRPAKRGKLTEAHQLCVAAESQSPSTAHRMNPELAVAGLAMWAVRLVCSCLFYSIFVPLLLPFELAYAFYSSYLQFLIKSCVERLEMVGNLDAIWMQDTPDNRAIINGVLVLREQLRLEQLRELVQGKLVEATARGNRRVAAKFQQIVSKRYRRYVWREDEAYSVRNHVIEHEGRPPACQAELEEILSEYCSQGLNMQRPPWLIVLVPTAEGGSVLLFRGHHVIGDGVSLTTLMMTYLVDKPPAQITPVRFGSGRSKFWMFAKAVLEAPYLLGRDLLRADDRSPLHGPALSGRKRLAWIRDIPLAQVKRVRQATDSTVNDVLMACLASSFRRYFLRRGWAIPGSLKAYVPIDMRPRSGEFELDNQFSLIFMGLDLSNGDPLKTLRQTKRSMNRIKASSLPVANYLAMIYCMANLPAWICEALFEVLAKKSSLILSNVPGPAEQLSIGGSVIEAMSFWVPSRSNIGLGVSILSYNNQVSVGVITDTNIMEDPQQLAADFKACLNQLERAVKQGRNED</sequence>
<evidence type="ECO:0000256" key="8">
    <source>
        <dbReference type="SAM" id="Phobius"/>
    </source>
</evidence>
<keyword evidence="4" id="KW-0012">Acyltransferase</keyword>
<dbReference type="SUPFAM" id="SSF52777">
    <property type="entry name" value="CoA-dependent acyltransferases"/>
    <property type="match status" value="1"/>
</dbReference>
<evidence type="ECO:0000256" key="7">
    <source>
        <dbReference type="ARBA" id="ARBA00048109"/>
    </source>
</evidence>
<evidence type="ECO:0000259" key="9">
    <source>
        <dbReference type="Pfam" id="PF03007"/>
    </source>
</evidence>
<dbReference type="GO" id="GO:0004144">
    <property type="term" value="F:diacylglycerol O-acyltransferase activity"/>
    <property type="evidence" value="ECO:0007669"/>
    <property type="project" value="UniProtKB-EC"/>
</dbReference>
<keyword evidence="8" id="KW-0472">Membrane</keyword>
<evidence type="ECO:0000256" key="5">
    <source>
        <dbReference type="ARBA" id="ARBA00024360"/>
    </source>
</evidence>
<dbReference type="Pfam" id="PF03007">
    <property type="entry name" value="WS_DGAT_cat"/>
    <property type="match status" value="1"/>
</dbReference>
<dbReference type="PANTHER" id="PTHR31650:SF1">
    <property type="entry name" value="WAX ESTER SYNTHASE_DIACYLGLYCEROL ACYLTRANSFERASE 4-RELATED"/>
    <property type="match status" value="1"/>
</dbReference>
<evidence type="ECO:0000259" key="10">
    <source>
        <dbReference type="Pfam" id="PF06974"/>
    </source>
</evidence>
<organism evidence="11 12">
    <name type="scientific">Macrostomum lignano</name>
    <dbReference type="NCBI Taxonomy" id="282301"/>
    <lineage>
        <taxon>Eukaryota</taxon>
        <taxon>Metazoa</taxon>
        <taxon>Spiralia</taxon>
        <taxon>Lophotrochozoa</taxon>
        <taxon>Platyhelminthes</taxon>
        <taxon>Rhabditophora</taxon>
        <taxon>Macrostomorpha</taxon>
        <taxon>Macrostomida</taxon>
        <taxon>Macrostomidae</taxon>
        <taxon>Macrostomum</taxon>
    </lineage>
</organism>
<dbReference type="OrthoDB" id="619536at2759"/>
<dbReference type="Pfam" id="PF06974">
    <property type="entry name" value="WS_DGAT_C"/>
    <property type="match status" value="1"/>
</dbReference>
<evidence type="ECO:0000313" key="11">
    <source>
        <dbReference type="EMBL" id="PAA50532.1"/>
    </source>
</evidence>
<protein>
    <submittedName>
        <fullName evidence="11">Uncharacterized protein</fullName>
    </submittedName>
</protein>
<dbReference type="InterPro" id="IPR009721">
    <property type="entry name" value="O-acyltransferase_WSD1_C"/>
</dbReference>
<feature type="transmembrane region" description="Helical" evidence="8">
    <location>
        <begin position="38"/>
        <end position="65"/>
    </location>
</feature>
<evidence type="ECO:0000256" key="1">
    <source>
        <dbReference type="ARBA" id="ARBA00004771"/>
    </source>
</evidence>
<evidence type="ECO:0000313" key="12">
    <source>
        <dbReference type="Proteomes" id="UP000215902"/>
    </source>
</evidence>
<keyword evidence="8" id="KW-0812">Transmembrane</keyword>
<dbReference type="PANTHER" id="PTHR31650">
    <property type="entry name" value="O-ACYLTRANSFERASE (WSD1-LIKE) FAMILY PROTEIN"/>
    <property type="match status" value="1"/>
</dbReference>
<dbReference type="STRING" id="282301.A0A267DPR9"/>
<accession>A0A267DPR9</accession>
<dbReference type="EMBL" id="NIVC01003615">
    <property type="protein sequence ID" value="PAA50532.1"/>
    <property type="molecule type" value="Genomic_DNA"/>
</dbReference>
<comment type="similarity">
    <text evidence="5">In the N-terminal section; belongs to the long-chain O-acyltransferase family.</text>
</comment>
<dbReference type="InterPro" id="IPR004255">
    <property type="entry name" value="O-acyltransferase_WSD1_N"/>
</dbReference>
<feature type="non-terminal residue" evidence="11">
    <location>
        <position position="1"/>
    </location>
</feature>
<dbReference type="GO" id="GO:0047196">
    <property type="term" value="F:long-chain-alcohol O-fatty-acyltransferase activity"/>
    <property type="evidence" value="ECO:0007669"/>
    <property type="project" value="UniProtKB-EC"/>
</dbReference>
<dbReference type="Proteomes" id="UP000215902">
    <property type="component" value="Unassembled WGS sequence"/>
</dbReference>
<feature type="domain" description="O-acyltransferase WSD1-like N-terminal" evidence="9">
    <location>
        <begin position="152"/>
        <end position="247"/>
    </location>
</feature>
<comment type="catalytic activity">
    <reaction evidence="7">
        <text>an acyl-CoA + a 1,2-diacyl-sn-glycerol = a triacyl-sn-glycerol + CoA</text>
        <dbReference type="Rhea" id="RHEA:10868"/>
        <dbReference type="ChEBI" id="CHEBI:17815"/>
        <dbReference type="ChEBI" id="CHEBI:57287"/>
        <dbReference type="ChEBI" id="CHEBI:58342"/>
        <dbReference type="ChEBI" id="CHEBI:64615"/>
        <dbReference type="EC" id="2.3.1.20"/>
    </reaction>
</comment>
<dbReference type="UniPathway" id="UPA00282"/>
<dbReference type="InterPro" id="IPR023213">
    <property type="entry name" value="CAT-like_dom_sf"/>
</dbReference>
<dbReference type="GO" id="GO:0019432">
    <property type="term" value="P:triglyceride biosynthetic process"/>
    <property type="evidence" value="ECO:0007669"/>
    <property type="project" value="UniProtKB-UniPathway"/>
</dbReference>
<dbReference type="GO" id="GO:0005886">
    <property type="term" value="C:plasma membrane"/>
    <property type="evidence" value="ECO:0007669"/>
    <property type="project" value="TreeGrafter"/>
</dbReference>
<comment type="catalytic activity">
    <reaction evidence="6">
        <text>a long chain fatty alcohol + a fatty acyl-CoA = a long-chain alcohol wax ester + CoA</text>
        <dbReference type="Rhea" id="RHEA:38443"/>
        <dbReference type="ChEBI" id="CHEBI:17135"/>
        <dbReference type="ChEBI" id="CHEBI:57287"/>
        <dbReference type="ChEBI" id="CHEBI:77636"/>
        <dbReference type="ChEBI" id="CHEBI:235323"/>
        <dbReference type="EC" id="2.3.1.75"/>
    </reaction>
</comment>
<proteinExistence type="inferred from homology"/>
<gene>
    <name evidence="11" type="ORF">BOX15_Mlig007136g3</name>
</gene>
<dbReference type="Gene3D" id="3.30.559.10">
    <property type="entry name" value="Chloramphenicol acetyltransferase-like domain"/>
    <property type="match status" value="1"/>
</dbReference>
<evidence type="ECO:0000256" key="3">
    <source>
        <dbReference type="ARBA" id="ARBA00022679"/>
    </source>
</evidence>
<reference evidence="11 12" key="1">
    <citation type="submission" date="2017-06" db="EMBL/GenBank/DDBJ databases">
        <title>A platform for efficient transgenesis in Macrostomum lignano, a flatworm model organism for stem cell research.</title>
        <authorList>
            <person name="Berezikov E."/>
        </authorList>
    </citation>
    <scope>NUCLEOTIDE SEQUENCE [LARGE SCALE GENOMIC DNA]</scope>
    <source>
        <strain evidence="11">DV1</strain>
        <tissue evidence="11">Whole organism</tissue>
    </source>
</reference>